<keyword evidence="3" id="KW-0159">Chromosome partition</keyword>
<dbReference type="PANTHER" id="PTHR34298">
    <property type="entry name" value="SEGREGATION AND CONDENSATION PROTEIN B"/>
    <property type="match status" value="1"/>
</dbReference>
<dbReference type="KEGG" id="emo:DM558_12720"/>
<dbReference type="SUPFAM" id="SSF46785">
    <property type="entry name" value="Winged helix' DNA-binding domain"/>
    <property type="match status" value="2"/>
</dbReference>
<evidence type="ECO:0000313" key="5">
    <source>
        <dbReference type="EMBL" id="AZS51579.1"/>
    </source>
</evidence>
<dbReference type="Pfam" id="PF04079">
    <property type="entry name" value="SMC_ScpB"/>
    <property type="match status" value="1"/>
</dbReference>
<protein>
    <submittedName>
        <fullName evidence="5">SMC-Scp complex subunit ScpB</fullName>
    </submittedName>
</protein>
<evidence type="ECO:0000256" key="1">
    <source>
        <dbReference type="ARBA" id="ARBA00022490"/>
    </source>
</evidence>
<evidence type="ECO:0000256" key="4">
    <source>
        <dbReference type="ARBA" id="ARBA00023306"/>
    </source>
</evidence>
<name>A0A3Q9JMD2_9GAMM</name>
<keyword evidence="4" id="KW-0131">Cell cycle</keyword>
<keyword evidence="2" id="KW-0132">Cell division</keyword>
<evidence type="ECO:0000256" key="2">
    <source>
        <dbReference type="ARBA" id="ARBA00022618"/>
    </source>
</evidence>
<dbReference type="EMBL" id="CP029822">
    <property type="protein sequence ID" value="AZS51579.1"/>
    <property type="molecule type" value="Genomic_DNA"/>
</dbReference>
<dbReference type="AlphaFoldDB" id="A0A3Q9JMD2"/>
<keyword evidence="1" id="KW-0963">Cytoplasm</keyword>
<dbReference type="GO" id="GO:0051301">
    <property type="term" value="P:cell division"/>
    <property type="evidence" value="ECO:0007669"/>
    <property type="project" value="UniProtKB-KW"/>
</dbReference>
<reference evidence="6" key="1">
    <citation type="submission" date="2018-06" db="EMBL/GenBank/DDBJ databases">
        <title>Complete genome of Pseudomonas insecticola strain QZS01.</title>
        <authorList>
            <person name="Wang J."/>
            <person name="Su Q."/>
        </authorList>
    </citation>
    <scope>NUCLEOTIDE SEQUENCE [LARGE SCALE GENOMIC DNA]</scope>
    <source>
        <strain evidence="6">QZS01</strain>
    </source>
</reference>
<proteinExistence type="predicted"/>
<organism evidence="5 6">
    <name type="scientific">Entomomonas moraniae</name>
    <dbReference type="NCBI Taxonomy" id="2213226"/>
    <lineage>
        <taxon>Bacteria</taxon>
        <taxon>Pseudomonadati</taxon>
        <taxon>Pseudomonadota</taxon>
        <taxon>Gammaproteobacteria</taxon>
        <taxon>Pseudomonadales</taxon>
        <taxon>Pseudomonadaceae</taxon>
        <taxon>Entomomonas</taxon>
    </lineage>
</organism>
<dbReference type="Proteomes" id="UP000273143">
    <property type="component" value="Chromosome"/>
</dbReference>
<dbReference type="NCBIfam" id="TIGR00281">
    <property type="entry name" value="SMC-Scp complex subunit ScpB"/>
    <property type="match status" value="1"/>
</dbReference>
<accession>A0A3Q9JMD2</accession>
<sequence length="242" mass="27528">MNLNDPVELAKLLEALLLAHNQPLTIERIVALFEEDEKLTTNQIKAALTALAESCQGRAYELKEVASGYRLQVHSSFSPWVSRLWEEKPQRYSRALLETLALVAYRQPVTRGEIEDIRGVAVNSQIIKTLQERDWIRVVGYKDVPGKPAMLATTKAFLDYFNLKSLEELPTLSSIKPVQEELPVLVDELTMALEQQPALTEPVIKQEQEKSFKELLDEWDDLEEGVKTDFSDLIVVKPEIPE</sequence>
<dbReference type="RefSeq" id="WP_127164323.1">
    <property type="nucleotide sequence ID" value="NZ_CP029822.1"/>
</dbReference>
<dbReference type="InterPro" id="IPR036388">
    <property type="entry name" value="WH-like_DNA-bd_sf"/>
</dbReference>
<evidence type="ECO:0000256" key="3">
    <source>
        <dbReference type="ARBA" id="ARBA00022829"/>
    </source>
</evidence>
<dbReference type="InterPro" id="IPR005234">
    <property type="entry name" value="ScpB_csome_segregation"/>
</dbReference>
<gene>
    <name evidence="5" type="primary">scpB</name>
    <name evidence="5" type="ORF">DM558_12720</name>
</gene>
<dbReference type="PANTHER" id="PTHR34298:SF2">
    <property type="entry name" value="SEGREGATION AND CONDENSATION PROTEIN B"/>
    <property type="match status" value="1"/>
</dbReference>
<evidence type="ECO:0000313" key="6">
    <source>
        <dbReference type="Proteomes" id="UP000273143"/>
    </source>
</evidence>
<dbReference type="GO" id="GO:0051304">
    <property type="term" value="P:chromosome separation"/>
    <property type="evidence" value="ECO:0007669"/>
    <property type="project" value="InterPro"/>
</dbReference>
<dbReference type="Gene3D" id="1.10.10.10">
    <property type="entry name" value="Winged helix-like DNA-binding domain superfamily/Winged helix DNA-binding domain"/>
    <property type="match status" value="2"/>
</dbReference>
<keyword evidence="6" id="KW-1185">Reference proteome</keyword>
<dbReference type="InterPro" id="IPR036390">
    <property type="entry name" value="WH_DNA-bd_sf"/>
</dbReference>